<dbReference type="HOGENOM" id="CLU_3312714_0_0_3"/>
<protein>
    <submittedName>
        <fullName evidence="1">Uncharacterized protein</fullName>
    </submittedName>
</protein>
<evidence type="ECO:0000313" key="2">
    <source>
        <dbReference type="Proteomes" id="UP000034103"/>
    </source>
</evidence>
<dbReference type="PATRIC" id="fig|1641812.3.peg.3658"/>
<evidence type="ECO:0000313" key="1">
    <source>
        <dbReference type="EMBL" id="AKE65883.1"/>
    </source>
</evidence>
<reference evidence="1 2" key="1">
    <citation type="journal article" date="2015" name="Genome Announc.">
        <title>Complete Genome Sequence of Microcystis aeruginosa NIES-2549, a Bloom-Forming Cyanobacterium from Lake Kasumigaura, Japan.</title>
        <authorList>
            <person name="Yamaguchi H."/>
            <person name="Suzuki S."/>
            <person name="Tanabe Y."/>
            <person name="Osana Y."/>
            <person name="Shimura Y."/>
            <person name="Ishida K."/>
            <person name="Kawachi M."/>
        </authorList>
    </citation>
    <scope>NUCLEOTIDE SEQUENCE [LARGE SCALE GENOMIC DNA]</scope>
    <source>
        <strain evidence="1 2">NIES-2549</strain>
    </source>
</reference>
<gene>
    <name evidence="1" type="ORF">MYAER_3545</name>
</gene>
<proteinExistence type="predicted"/>
<name>A0A0F6RN71_MICAE</name>
<organism evidence="1 2">
    <name type="scientific">Microcystis aeruginosa NIES-2549</name>
    <dbReference type="NCBI Taxonomy" id="1641812"/>
    <lineage>
        <taxon>Bacteria</taxon>
        <taxon>Bacillati</taxon>
        <taxon>Cyanobacteriota</taxon>
        <taxon>Cyanophyceae</taxon>
        <taxon>Oscillatoriophycideae</taxon>
        <taxon>Chroococcales</taxon>
        <taxon>Microcystaceae</taxon>
        <taxon>Microcystis</taxon>
    </lineage>
</organism>
<dbReference type="EMBL" id="CP011304">
    <property type="protein sequence ID" value="AKE65883.1"/>
    <property type="molecule type" value="Genomic_DNA"/>
</dbReference>
<dbReference type="Proteomes" id="UP000034103">
    <property type="component" value="Chromosome"/>
</dbReference>
<sequence>MLNFGRIPRTPTIFNNFCLSPQIGNAAFLVEAQKAIILP</sequence>
<dbReference type="AlphaFoldDB" id="A0A0F6RN71"/>
<accession>A0A0F6RN71</accession>